<name>A0ABD5W725_9EURY</name>
<dbReference type="PANTHER" id="PTHR43265">
    <property type="entry name" value="ESTERASE ESTD"/>
    <property type="match status" value="1"/>
</dbReference>
<dbReference type="InterPro" id="IPR022742">
    <property type="entry name" value="Hydrolase_4"/>
</dbReference>
<sequence length="254" mass="28549">MTAGGSKIFKDLAEGLASRGVAVLRYDRRSHACPNSLSAAEWTLDNITVNDPLVAAEQLRNIEEVDSEKVIVAGHSLGGLAAPRIAERDESLAGIAMLAGPARNFYEIFIEQFEHLATLGEYEWERMANIYERWQSRIDRIREGDYSDGDIVLDYPGALWRTVDEYDQVGTAKEIETPMFVLQGERDYQVSPEEDFDRWQEELADRPNTSFELYEGLGHTFQYGEGPATQSEYALSNPLDETVVEDLASWATSL</sequence>
<dbReference type="RefSeq" id="WP_382186960.1">
    <property type="nucleotide sequence ID" value="NZ_JBHSZI010000001.1"/>
</dbReference>
<keyword evidence="3" id="KW-1185">Reference proteome</keyword>
<evidence type="ECO:0000313" key="3">
    <source>
        <dbReference type="Proteomes" id="UP001596445"/>
    </source>
</evidence>
<comment type="caution">
    <text evidence="2">The sequence shown here is derived from an EMBL/GenBank/DDBJ whole genome shotgun (WGS) entry which is preliminary data.</text>
</comment>
<feature type="domain" description="Serine aminopeptidase S33" evidence="1">
    <location>
        <begin position="6"/>
        <end position="221"/>
    </location>
</feature>
<dbReference type="EC" id="3.4.-.-" evidence="2"/>
<dbReference type="EMBL" id="JBHSZI010000001">
    <property type="protein sequence ID" value="MFC7059370.1"/>
    <property type="molecule type" value="Genomic_DNA"/>
</dbReference>
<reference evidence="2 3" key="1">
    <citation type="journal article" date="2019" name="Int. J. Syst. Evol. Microbiol.">
        <title>The Global Catalogue of Microorganisms (GCM) 10K type strain sequencing project: providing services to taxonomists for standard genome sequencing and annotation.</title>
        <authorList>
            <consortium name="The Broad Institute Genomics Platform"/>
            <consortium name="The Broad Institute Genome Sequencing Center for Infectious Disease"/>
            <person name="Wu L."/>
            <person name="Ma J."/>
        </authorList>
    </citation>
    <scope>NUCLEOTIDE SEQUENCE [LARGE SCALE GENOMIC DNA]</scope>
    <source>
        <strain evidence="2 3">JCM 30072</strain>
    </source>
</reference>
<protein>
    <submittedName>
        <fullName evidence="2">Alpha/beta hydrolase family protein</fullName>
        <ecNumber evidence="2">3.4.-.-</ecNumber>
    </submittedName>
</protein>
<gene>
    <name evidence="2" type="ORF">ACFQQG_15830</name>
</gene>
<dbReference type="SUPFAM" id="SSF53474">
    <property type="entry name" value="alpha/beta-Hydrolases"/>
    <property type="match status" value="1"/>
</dbReference>
<dbReference type="GO" id="GO:0016787">
    <property type="term" value="F:hydrolase activity"/>
    <property type="evidence" value="ECO:0007669"/>
    <property type="project" value="UniProtKB-KW"/>
</dbReference>
<dbReference type="Gene3D" id="3.40.50.1820">
    <property type="entry name" value="alpha/beta hydrolase"/>
    <property type="match status" value="1"/>
</dbReference>
<dbReference type="PANTHER" id="PTHR43265:SF1">
    <property type="entry name" value="ESTERASE ESTD"/>
    <property type="match status" value="1"/>
</dbReference>
<proteinExistence type="predicted"/>
<accession>A0ABD5W725</accession>
<dbReference type="AlphaFoldDB" id="A0ABD5W725"/>
<evidence type="ECO:0000313" key="2">
    <source>
        <dbReference type="EMBL" id="MFC7059370.1"/>
    </source>
</evidence>
<dbReference type="Proteomes" id="UP001596445">
    <property type="component" value="Unassembled WGS sequence"/>
</dbReference>
<organism evidence="2 3">
    <name type="scientific">Halovenus salina</name>
    <dbReference type="NCBI Taxonomy" id="1510225"/>
    <lineage>
        <taxon>Archaea</taxon>
        <taxon>Methanobacteriati</taxon>
        <taxon>Methanobacteriota</taxon>
        <taxon>Stenosarchaea group</taxon>
        <taxon>Halobacteria</taxon>
        <taxon>Halobacteriales</taxon>
        <taxon>Haloarculaceae</taxon>
        <taxon>Halovenus</taxon>
    </lineage>
</organism>
<dbReference type="InterPro" id="IPR053145">
    <property type="entry name" value="AB_hydrolase_Est10"/>
</dbReference>
<keyword evidence="2" id="KW-0378">Hydrolase</keyword>
<evidence type="ECO:0000259" key="1">
    <source>
        <dbReference type="Pfam" id="PF12146"/>
    </source>
</evidence>
<dbReference type="InterPro" id="IPR029058">
    <property type="entry name" value="AB_hydrolase_fold"/>
</dbReference>
<dbReference type="Pfam" id="PF12146">
    <property type="entry name" value="Hydrolase_4"/>
    <property type="match status" value="1"/>
</dbReference>